<dbReference type="Proteomes" id="UP000295773">
    <property type="component" value="Unassembled WGS sequence"/>
</dbReference>
<evidence type="ECO:0000313" key="1">
    <source>
        <dbReference type="EMBL" id="TCU59240.1"/>
    </source>
</evidence>
<dbReference type="EMBL" id="SMBP01000010">
    <property type="protein sequence ID" value="TCU59240.1"/>
    <property type="molecule type" value="Genomic_DNA"/>
</dbReference>
<comment type="caution">
    <text evidence="1">The sequence shown here is derived from an EMBL/GenBank/DDBJ whole genome shotgun (WGS) entry which is preliminary data.</text>
</comment>
<dbReference type="AlphaFoldDB" id="A0A4R3TCI9"/>
<evidence type="ECO:0000313" key="2">
    <source>
        <dbReference type="Proteomes" id="UP000295773"/>
    </source>
</evidence>
<accession>A0A4R3TCI9</accession>
<dbReference type="GeneID" id="73796436"/>
<proteinExistence type="predicted"/>
<keyword evidence="2" id="KW-1185">Reference proteome</keyword>
<sequence>MKDIKIEHSVVSVGDNSPIYIHSEQAIQWQTLEDDCFNLLSKLAVEDIQRFQLKQLTKKIFHKDTNGLKEFMKKHAELLTSNIISAIVSQYFIQFLSSL</sequence>
<gene>
    <name evidence="1" type="ORF">EDD61_11054</name>
</gene>
<protein>
    <submittedName>
        <fullName evidence="1">Uncharacterized protein</fullName>
    </submittedName>
</protein>
<reference evidence="1 2" key="1">
    <citation type="submission" date="2019-03" db="EMBL/GenBank/DDBJ databases">
        <title>Genomic Encyclopedia of Type Strains, Phase IV (KMG-IV): sequencing the most valuable type-strain genomes for metagenomic binning, comparative biology and taxonomic classification.</title>
        <authorList>
            <person name="Goeker M."/>
        </authorList>
    </citation>
    <scope>NUCLEOTIDE SEQUENCE [LARGE SCALE GENOMIC DNA]</scope>
    <source>
        <strain evidence="1 2">DSM 29481</strain>
    </source>
</reference>
<name>A0A4R3TCI9_9FIRM</name>
<dbReference type="RefSeq" id="WP_008687209.1">
    <property type="nucleotide sequence ID" value="NZ_AP024510.1"/>
</dbReference>
<organism evidence="1 2">
    <name type="scientific">Longicatena caecimuris</name>
    <dbReference type="NCBI Taxonomy" id="1796635"/>
    <lineage>
        <taxon>Bacteria</taxon>
        <taxon>Bacillati</taxon>
        <taxon>Bacillota</taxon>
        <taxon>Erysipelotrichia</taxon>
        <taxon>Erysipelotrichales</taxon>
        <taxon>Erysipelotrichaceae</taxon>
        <taxon>Longicatena</taxon>
    </lineage>
</organism>